<comment type="similarity">
    <text evidence="7 8">Belongs to the drug/metabolite transporter (DMT) superfamily. Small multidrug resistance (SMR) (TC 2.A.7.1) family.</text>
</comment>
<dbReference type="GO" id="GO:0015220">
    <property type="term" value="F:choline transmembrane transporter activity"/>
    <property type="evidence" value="ECO:0007669"/>
    <property type="project" value="TreeGrafter"/>
</dbReference>
<evidence type="ECO:0000313" key="11">
    <source>
        <dbReference type="Proteomes" id="UP000068905"/>
    </source>
</evidence>
<dbReference type="InterPro" id="IPR045324">
    <property type="entry name" value="Small_multidrug_res"/>
</dbReference>
<evidence type="ECO:0000256" key="1">
    <source>
        <dbReference type="ARBA" id="ARBA00004651"/>
    </source>
</evidence>
<protein>
    <submittedName>
        <fullName evidence="10">Multidrug transporter</fullName>
    </submittedName>
</protein>
<evidence type="ECO:0000256" key="7">
    <source>
        <dbReference type="ARBA" id="ARBA00038032"/>
    </source>
</evidence>
<dbReference type="GO" id="GO:0031460">
    <property type="term" value="P:glycine betaine transport"/>
    <property type="evidence" value="ECO:0007669"/>
    <property type="project" value="TreeGrafter"/>
</dbReference>
<evidence type="ECO:0000256" key="5">
    <source>
        <dbReference type="ARBA" id="ARBA00022989"/>
    </source>
</evidence>
<dbReference type="PANTHER" id="PTHR30561:SF1">
    <property type="entry name" value="MULTIDRUG TRANSPORTER EMRE"/>
    <property type="match status" value="1"/>
</dbReference>
<keyword evidence="5 9" id="KW-1133">Transmembrane helix</keyword>
<dbReference type="PATRIC" id="fig|1125411.7.peg.461"/>
<feature type="transmembrane region" description="Helical" evidence="9">
    <location>
        <begin position="32"/>
        <end position="50"/>
    </location>
</feature>
<dbReference type="GO" id="GO:0005886">
    <property type="term" value="C:plasma membrane"/>
    <property type="evidence" value="ECO:0007669"/>
    <property type="project" value="UniProtKB-SubCell"/>
</dbReference>
<dbReference type="OrthoDB" id="9808638at2"/>
<reference evidence="10 11" key="1">
    <citation type="journal article" date="2015" name="Genome Announc.">
        <title>Genome Sequence of 'Candidatus Thioglobus singularis' Strain PS1, a Mixotroph from the SUP05 Clade of Marine Gammaproteobacteria.</title>
        <authorList>
            <person name="Marshall K.T."/>
            <person name="Morris R.M."/>
        </authorList>
    </citation>
    <scope>NUCLEOTIDE SEQUENCE [LARGE SCALE GENOMIC DNA]</scope>
    <source>
        <strain evidence="10 11">PS1</strain>
    </source>
</reference>
<dbReference type="EMBL" id="CP006911">
    <property type="protein sequence ID" value="ALE01543.1"/>
    <property type="molecule type" value="Genomic_DNA"/>
</dbReference>
<dbReference type="GO" id="GO:0015199">
    <property type="term" value="F:amino-acid betaine transmembrane transporter activity"/>
    <property type="evidence" value="ECO:0007669"/>
    <property type="project" value="TreeGrafter"/>
</dbReference>
<dbReference type="InterPro" id="IPR037185">
    <property type="entry name" value="EmrE-like"/>
</dbReference>
<dbReference type="GO" id="GO:1990961">
    <property type="term" value="P:xenobiotic detoxification by transmembrane export across the plasma membrane"/>
    <property type="evidence" value="ECO:0007669"/>
    <property type="project" value="UniProtKB-ARBA"/>
</dbReference>
<accession>A0A0M4LES7</accession>
<dbReference type="Pfam" id="PF00893">
    <property type="entry name" value="Multi_Drug_Res"/>
    <property type="match status" value="1"/>
</dbReference>
<keyword evidence="4 8" id="KW-0812">Transmembrane</keyword>
<evidence type="ECO:0000256" key="9">
    <source>
        <dbReference type="SAM" id="Phobius"/>
    </source>
</evidence>
<dbReference type="FunFam" id="1.10.3730.20:FF:000001">
    <property type="entry name" value="Quaternary ammonium compound resistance transporter SugE"/>
    <property type="match status" value="1"/>
</dbReference>
<dbReference type="Proteomes" id="UP000068905">
    <property type="component" value="Chromosome"/>
</dbReference>
<keyword evidence="3" id="KW-1003">Cell membrane</keyword>
<comment type="subcellular location">
    <subcellularLocation>
        <location evidence="1 8">Cell membrane</location>
        <topology evidence="1 8">Multi-pass membrane protein</topology>
    </subcellularLocation>
</comment>
<evidence type="ECO:0000256" key="8">
    <source>
        <dbReference type="RuleBase" id="RU003942"/>
    </source>
</evidence>
<evidence type="ECO:0000256" key="2">
    <source>
        <dbReference type="ARBA" id="ARBA00022448"/>
    </source>
</evidence>
<evidence type="ECO:0000256" key="4">
    <source>
        <dbReference type="ARBA" id="ARBA00022692"/>
    </source>
</evidence>
<dbReference type="PANTHER" id="PTHR30561">
    <property type="entry name" value="SMR FAMILY PROTON-DEPENDENT DRUG EFFLUX TRANSPORTER SUGE"/>
    <property type="match status" value="1"/>
</dbReference>
<dbReference type="KEGG" id="tsn:W908_02350"/>
<sequence>MTYVYLALAIAAEVAGTTLLKATEEFTKLIPTTFLVIFYLISFWLMTLALRELPLGVVYAVWSGLGIVLVACSGAIIYKEMPDLASIIGMLLIISGVVVMHLFSTSIKH</sequence>
<proteinExistence type="inferred from homology"/>
<keyword evidence="6 9" id="KW-0472">Membrane</keyword>
<dbReference type="SUPFAM" id="SSF103481">
    <property type="entry name" value="Multidrug resistance efflux transporter EmrE"/>
    <property type="match status" value="1"/>
</dbReference>
<feature type="transmembrane region" description="Helical" evidence="9">
    <location>
        <begin position="84"/>
        <end position="103"/>
    </location>
</feature>
<dbReference type="GO" id="GO:0015297">
    <property type="term" value="F:antiporter activity"/>
    <property type="evidence" value="ECO:0007669"/>
    <property type="project" value="TreeGrafter"/>
</dbReference>
<evidence type="ECO:0000313" key="10">
    <source>
        <dbReference type="EMBL" id="ALE01543.1"/>
    </source>
</evidence>
<keyword evidence="2" id="KW-0813">Transport</keyword>
<dbReference type="AlphaFoldDB" id="A0A0M4LES7"/>
<name>A0A0M4LES7_9GAMM</name>
<evidence type="ECO:0000256" key="3">
    <source>
        <dbReference type="ARBA" id="ARBA00022475"/>
    </source>
</evidence>
<dbReference type="Gene3D" id="1.10.3730.20">
    <property type="match status" value="1"/>
</dbReference>
<dbReference type="RefSeq" id="WP_020026133.1">
    <property type="nucleotide sequence ID" value="NZ_CP006911.1"/>
</dbReference>
<evidence type="ECO:0000256" key="6">
    <source>
        <dbReference type="ARBA" id="ARBA00023136"/>
    </source>
</evidence>
<gene>
    <name evidence="10" type="ORF">W908_02350</name>
</gene>
<feature type="transmembrane region" description="Helical" evidence="9">
    <location>
        <begin position="57"/>
        <end position="78"/>
    </location>
</feature>
<dbReference type="STRING" id="1125411.W908_02350"/>
<organism evidence="10 11">
    <name type="scientific">Candidatus Pseudothioglobus singularis PS1</name>
    <dbReference type="NCBI Taxonomy" id="1125411"/>
    <lineage>
        <taxon>Bacteria</taxon>
        <taxon>Pseudomonadati</taxon>
        <taxon>Pseudomonadota</taxon>
        <taxon>Gammaproteobacteria</taxon>
        <taxon>Candidatus Pseudothioglobaceae</taxon>
        <taxon>Candidatus Pseudothioglobus</taxon>
    </lineage>
</organism>
<keyword evidence="11" id="KW-1185">Reference proteome</keyword>
<dbReference type="InterPro" id="IPR000390">
    <property type="entry name" value="Small_drug/metabolite_transptr"/>
</dbReference>